<dbReference type="AlphaFoldDB" id="A0AAD7W446"/>
<feature type="domain" description="DHFR" evidence="5">
    <location>
        <begin position="12"/>
        <end position="169"/>
    </location>
</feature>
<dbReference type="GO" id="GO:0046654">
    <property type="term" value="P:tetrahydrofolate biosynthetic process"/>
    <property type="evidence" value="ECO:0007669"/>
    <property type="project" value="InterPro"/>
</dbReference>
<dbReference type="InterPro" id="IPR001796">
    <property type="entry name" value="DHFR_dom"/>
</dbReference>
<dbReference type="Gene3D" id="3.40.430.10">
    <property type="entry name" value="Dihydrofolate Reductase, subunit A"/>
    <property type="match status" value="1"/>
</dbReference>
<keyword evidence="3" id="KW-0560">Oxidoreductase</keyword>
<keyword evidence="2" id="KW-0521">NADP</keyword>
<dbReference type="EC" id="1.5.1.3" evidence="1"/>
<organism evidence="6 7">
    <name type="scientific">Aldrovandia affinis</name>
    <dbReference type="NCBI Taxonomy" id="143900"/>
    <lineage>
        <taxon>Eukaryota</taxon>
        <taxon>Metazoa</taxon>
        <taxon>Chordata</taxon>
        <taxon>Craniata</taxon>
        <taxon>Vertebrata</taxon>
        <taxon>Euteleostomi</taxon>
        <taxon>Actinopterygii</taxon>
        <taxon>Neopterygii</taxon>
        <taxon>Teleostei</taxon>
        <taxon>Notacanthiformes</taxon>
        <taxon>Halosauridae</taxon>
        <taxon>Aldrovandia</taxon>
    </lineage>
</organism>
<dbReference type="GO" id="GO:0050661">
    <property type="term" value="F:NADP binding"/>
    <property type="evidence" value="ECO:0007669"/>
    <property type="project" value="InterPro"/>
</dbReference>
<reference evidence="6" key="1">
    <citation type="journal article" date="2023" name="Science">
        <title>Genome structures resolve the early diversification of teleost fishes.</title>
        <authorList>
            <person name="Parey E."/>
            <person name="Louis A."/>
            <person name="Montfort J."/>
            <person name="Bouchez O."/>
            <person name="Roques C."/>
            <person name="Iampietro C."/>
            <person name="Lluch J."/>
            <person name="Castinel A."/>
            <person name="Donnadieu C."/>
            <person name="Desvignes T."/>
            <person name="Floi Bucao C."/>
            <person name="Jouanno E."/>
            <person name="Wen M."/>
            <person name="Mejri S."/>
            <person name="Dirks R."/>
            <person name="Jansen H."/>
            <person name="Henkel C."/>
            <person name="Chen W.J."/>
            <person name="Zahm M."/>
            <person name="Cabau C."/>
            <person name="Klopp C."/>
            <person name="Thompson A.W."/>
            <person name="Robinson-Rechavi M."/>
            <person name="Braasch I."/>
            <person name="Lecointre G."/>
            <person name="Bobe J."/>
            <person name="Postlethwait J.H."/>
            <person name="Berthelot C."/>
            <person name="Roest Crollius H."/>
            <person name="Guiguen Y."/>
        </authorList>
    </citation>
    <scope>NUCLEOTIDE SEQUENCE</scope>
    <source>
        <strain evidence="6">NC1722</strain>
    </source>
</reference>
<dbReference type="EMBL" id="JAINUG010000302">
    <property type="protein sequence ID" value="KAJ8379055.1"/>
    <property type="molecule type" value="Genomic_DNA"/>
</dbReference>
<name>A0AAD7W446_9TELE</name>
<evidence type="ECO:0000259" key="5">
    <source>
        <dbReference type="PROSITE" id="PS51330"/>
    </source>
</evidence>
<dbReference type="Proteomes" id="UP001221898">
    <property type="component" value="Unassembled WGS sequence"/>
</dbReference>
<dbReference type="GO" id="GO:0004146">
    <property type="term" value="F:dihydrofolate reductase activity"/>
    <property type="evidence" value="ECO:0007669"/>
    <property type="project" value="UniProtKB-EC"/>
</dbReference>
<dbReference type="InterPro" id="IPR024072">
    <property type="entry name" value="DHFR-like_dom_sf"/>
</dbReference>
<accession>A0AAD7W446</accession>
<comment type="catalytic activity">
    <reaction evidence="4">
        <text>(6S)-5,6,7,8-tetrahydrofolate + NADP(+) = 7,8-dihydrofolate + NADPH + H(+)</text>
        <dbReference type="Rhea" id="RHEA:15009"/>
        <dbReference type="ChEBI" id="CHEBI:15378"/>
        <dbReference type="ChEBI" id="CHEBI:57451"/>
        <dbReference type="ChEBI" id="CHEBI:57453"/>
        <dbReference type="ChEBI" id="CHEBI:57783"/>
        <dbReference type="ChEBI" id="CHEBI:58349"/>
        <dbReference type="EC" id="1.5.1.3"/>
    </reaction>
</comment>
<evidence type="ECO:0000313" key="7">
    <source>
        <dbReference type="Proteomes" id="UP001221898"/>
    </source>
</evidence>
<evidence type="ECO:0000313" key="6">
    <source>
        <dbReference type="EMBL" id="KAJ8379055.1"/>
    </source>
</evidence>
<gene>
    <name evidence="6" type="ORF">AAFF_G00231460</name>
</gene>
<comment type="caution">
    <text evidence="6">The sequence shown here is derived from an EMBL/GenBank/DDBJ whole genome shotgun (WGS) entry which is preliminary data.</text>
</comment>
<evidence type="ECO:0000256" key="3">
    <source>
        <dbReference type="ARBA" id="ARBA00023002"/>
    </source>
</evidence>
<dbReference type="GO" id="GO:0046655">
    <property type="term" value="P:folic acid metabolic process"/>
    <property type="evidence" value="ECO:0007669"/>
    <property type="project" value="TreeGrafter"/>
</dbReference>
<protein>
    <recommendedName>
        <fullName evidence="1">dihydrofolate reductase</fullName>
        <ecNumber evidence="1">1.5.1.3</ecNumber>
    </recommendedName>
</protein>
<dbReference type="PANTHER" id="PTHR48069:SF5">
    <property type="entry name" value="DIHYDROFOLATE REDUCTASE"/>
    <property type="match status" value="1"/>
</dbReference>
<dbReference type="CDD" id="cd00209">
    <property type="entry name" value="DHFR"/>
    <property type="match status" value="1"/>
</dbReference>
<dbReference type="Pfam" id="PF00186">
    <property type="entry name" value="DHFR_1"/>
    <property type="match status" value="1"/>
</dbReference>
<dbReference type="GO" id="GO:0005739">
    <property type="term" value="C:mitochondrion"/>
    <property type="evidence" value="ECO:0007669"/>
    <property type="project" value="TreeGrafter"/>
</dbReference>
<evidence type="ECO:0000256" key="4">
    <source>
        <dbReference type="ARBA" id="ARBA00048873"/>
    </source>
</evidence>
<evidence type="ECO:0000256" key="1">
    <source>
        <dbReference type="ARBA" id="ARBA00012856"/>
    </source>
</evidence>
<dbReference type="PANTHER" id="PTHR48069">
    <property type="entry name" value="DIHYDROFOLATE REDUCTASE"/>
    <property type="match status" value="1"/>
</dbReference>
<dbReference type="InterPro" id="IPR012259">
    <property type="entry name" value="DHFR"/>
</dbReference>
<keyword evidence="7" id="KW-1185">Reference proteome</keyword>
<dbReference type="SUPFAM" id="SSF53597">
    <property type="entry name" value="Dihydrofolate reductase-like"/>
    <property type="match status" value="1"/>
</dbReference>
<dbReference type="GO" id="GO:0046452">
    <property type="term" value="P:dihydrofolate metabolic process"/>
    <property type="evidence" value="ECO:0007669"/>
    <property type="project" value="TreeGrafter"/>
</dbReference>
<proteinExistence type="predicted"/>
<dbReference type="PRINTS" id="PR00070">
    <property type="entry name" value="DHFR"/>
</dbReference>
<evidence type="ECO:0000256" key="2">
    <source>
        <dbReference type="ARBA" id="ARBA00022857"/>
    </source>
</evidence>
<dbReference type="PROSITE" id="PS51330">
    <property type="entry name" value="DHFR_2"/>
    <property type="match status" value="1"/>
</dbReference>
<sequence>MFSCKDRVVSKPIRVIAAACSNMGIGKAGQMPWNLPKEFQFFLDTIRAVSRPGKKNLMIWGRSTWFSFPENLHPITNGIHVVLSHTLSAVPEHAHHLCHDFDSAVQLASCGPISEQVETIWVNGGAEVYREALGHPWCDLVYLTDIRAEFHCDTFFPLFDRSVYRLQER</sequence>